<keyword evidence="2" id="KW-0808">Transferase</keyword>
<dbReference type="Pfam" id="PF00899">
    <property type="entry name" value="ThiF"/>
    <property type="match status" value="1"/>
</dbReference>
<dbReference type="EMBL" id="JACJSG010000002">
    <property type="protein sequence ID" value="MBD2499482.1"/>
    <property type="molecule type" value="Genomic_DNA"/>
</dbReference>
<dbReference type="InterPro" id="IPR045886">
    <property type="entry name" value="ThiF/MoeB/HesA"/>
</dbReference>
<dbReference type="PANTHER" id="PTHR10953:SF102">
    <property type="entry name" value="ADENYLYLTRANSFERASE AND SULFURTRANSFERASE MOCS3"/>
    <property type="match status" value="1"/>
</dbReference>
<dbReference type="SUPFAM" id="SSF69572">
    <property type="entry name" value="Activating enzymes of the ubiquitin-like proteins"/>
    <property type="match status" value="1"/>
</dbReference>
<gene>
    <name evidence="2" type="primary">moeB</name>
    <name evidence="2" type="ORF">H6G83_02430</name>
</gene>
<comment type="caution">
    <text evidence="2">The sequence shown here is derived from an EMBL/GenBank/DDBJ whole genome shotgun (WGS) entry which is preliminary data.</text>
</comment>
<protein>
    <submittedName>
        <fullName evidence="2">Molybdopterin-synthase adenylyltransferase MoeB</fullName>
    </submittedName>
</protein>
<dbReference type="InterPro" id="IPR000594">
    <property type="entry name" value="ThiF_NAD_FAD-bd"/>
</dbReference>
<organism evidence="2 3">
    <name type="scientific">Anabaena azotica FACHB-119</name>
    <dbReference type="NCBI Taxonomy" id="947527"/>
    <lineage>
        <taxon>Bacteria</taxon>
        <taxon>Bacillati</taxon>
        <taxon>Cyanobacteriota</taxon>
        <taxon>Cyanophyceae</taxon>
        <taxon>Nostocales</taxon>
        <taxon>Nostocaceae</taxon>
        <taxon>Anabaena</taxon>
        <taxon>Anabaena azotica</taxon>
    </lineage>
</organism>
<sequence>MLNPNLEEIQLTKDDYERYSRHLILPEVGMEGQKRLKAASVLCIGTGGLGSPLLLYLAAAGIGRIGIVDFDVVDTSNLQRQVIHGTSWVGKPKIESAKNRIHEINPYCQVDLYETRLSSENALDIVKDYDIVVDGTDNFPTRYLVNDACVLLNKPNVYGSIFRFEGQATVFNYEGGPNYRDLYPEPPPPGLVPSCAEGGVLGILPGIIGVIQATETVKIILGKGNTLSGRLLLYNALDMTFRELKLRPNPERPVIEKLIDYEQFCGIPQAKAAEAQQQQEIQEMTVTQLKELLDSGAKDFVLLDVRNPNEYEIAKIPGSILVPLPEIENGHGVAKVKEALNGHRLIAHCKMGGRSAKALAILKESGIVGTNVKGGITAWSREVDPSVPEY</sequence>
<dbReference type="PROSITE" id="PS50206">
    <property type="entry name" value="RHODANESE_3"/>
    <property type="match status" value="1"/>
</dbReference>
<evidence type="ECO:0000313" key="2">
    <source>
        <dbReference type="EMBL" id="MBD2499482.1"/>
    </source>
</evidence>
<dbReference type="CDD" id="cd00158">
    <property type="entry name" value="RHOD"/>
    <property type="match status" value="1"/>
</dbReference>
<keyword evidence="2" id="KW-0548">Nucleotidyltransferase</keyword>
<proteinExistence type="predicted"/>
<dbReference type="PANTHER" id="PTHR10953">
    <property type="entry name" value="UBIQUITIN-ACTIVATING ENZYME E1"/>
    <property type="match status" value="1"/>
</dbReference>
<dbReference type="NCBIfam" id="NF005646">
    <property type="entry name" value="PRK07411.1"/>
    <property type="match status" value="1"/>
</dbReference>
<name>A0ABR8CXP5_9NOST</name>
<dbReference type="InterPro" id="IPR035985">
    <property type="entry name" value="Ubiquitin-activating_enz"/>
</dbReference>
<dbReference type="RefSeq" id="WP_190466375.1">
    <property type="nucleotide sequence ID" value="NZ_JACJSG010000002.1"/>
</dbReference>
<dbReference type="NCBIfam" id="NF004281">
    <property type="entry name" value="PRK05690.1"/>
    <property type="match status" value="1"/>
</dbReference>
<accession>A0ABR8CXP5</accession>
<dbReference type="InterPro" id="IPR036873">
    <property type="entry name" value="Rhodanese-like_dom_sf"/>
</dbReference>
<dbReference type="Pfam" id="PF00581">
    <property type="entry name" value="Rhodanese"/>
    <property type="match status" value="1"/>
</dbReference>
<evidence type="ECO:0000259" key="1">
    <source>
        <dbReference type="PROSITE" id="PS50206"/>
    </source>
</evidence>
<dbReference type="Proteomes" id="UP000661112">
    <property type="component" value="Unassembled WGS sequence"/>
</dbReference>
<dbReference type="GO" id="GO:0016779">
    <property type="term" value="F:nucleotidyltransferase activity"/>
    <property type="evidence" value="ECO:0007669"/>
    <property type="project" value="UniProtKB-KW"/>
</dbReference>
<feature type="domain" description="Rhodanese" evidence="1">
    <location>
        <begin position="296"/>
        <end position="388"/>
    </location>
</feature>
<reference evidence="2 3" key="1">
    <citation type="journal article" date="2020" name="ISME J.">
        <title>Comparative genomics reveals insights into cyanobacterial evolution and habitat adaptation.</title>
        <authorList>
            <person name="Chen M.Y."/>
            <person name="Teng W.K."/>
            <person name="Zhao L."/>
            <person name="Hu C.X."/>
            <person name="Zhou Y.K."/>
            <person name="Han B.P."/>
            <person name="Song L.R."/>
            <person name="Shu W.S."/>
        </authorList>
    </citation>
    <scope>NUCLEOTIDE SEQUENCE [LARGE SCALE GENOMIC DNA]</scope>
    <source>
        <strain evidence="2 3">FACHB-119</strain>
    </source>
</reference>
<dbReference type="SMART" id="SM00450">
    <property type="entry name" value="RHOD"/>
    <property type="match status" value="1"/>
</dbReference>
<dbReference type="Gene3D" id="3.40.50.720">
    <property type="entry name" value="NAD(P)-binding Rossmann-like Domain"/>
    <property type="match status" value="1"/>
</dbReference>
<dbReference type="CDD" id="cd00757">
    <property type="entry name" value="ThiF_MoeB_HesA_family"/>
    <property type="match status" value="1"/>
</dbReference>
<dbReference type="InterPro" id="IPR001763">
    <property type="entry name" value="Rhodanese-like_dom"/>
</dbReference>
<keyword evidence="3" id="KW-1185">Reference proteome</keyword>
<dbReference type="Gene3D" id="3.40.250.10">
    <property type="entry name" value="Rhodanese-like domain"/>
    <property type="match status" value="1"/>
</dbReference>
<evidence type="ECO:0000313" key="3">
    <source>
        <dbReference type="Proteomes" id="UP000661112"/>
    </source>
</evidence>